<dbReference type="AlphaFoldDB" id="A0A498HVY7"/>
<reference evidence="2 3" key="1">
    <citation type="submission" date="2018-10" db="EMBL/GenBank/DDBJ databases">
        <title>A high-quality apple genome assembly.</title>
        <authorList>
            <person name="Hu J."/>
        </authorList>
    </citation>
    <scope>NUCLEOTIDE SEQUENCE [LARGE SCALE GENOMIC DNA]</scope>
    <source>
        <strain evidence="3">cv. HFTH1</strain>
        <tissue evidence="2">Young leaf</tissue>
    </source>
</reference>
<keyword evidence="3" id="KW-1185">Reference proteome</keyword>
<dbReference type="STRING" id="3750.A0A498HVY7"/>
<evidence type="ECO:0000313" key="2">
    <source>
        <dbReference type="EMBL" id="RXH74960.1"/>
    </source>
</evidence>
<evidence type="ECO:0000256" key="1">
    <source>
        <dbReference type="SAM" id="MobiDB-lite"/>
    </source>
</evidence>
<dbReference type="Proteomes" id="UP000290289">
    <property type="component" value="Chromosome 15"/>
</dbReference>
<sequence length="259" mass="29149">MYGVRTQLHSPSFPAKEKTQPHSSSLLAEEKTQKHEPASEKHIRDVGVIVRSYVHECVLAVSKRLDHRLLNDGDPVFGDKISYATLISPEPIRFPIPSPYQISSSLIGGHNRKSKWIPNSLILPEFNYHIDAGSPIPPISGIEFHFLCGSHALLIPHNFSKHSKHALDLRPRPLDPPVVSSLEERSDLVLLVEPELGCVDRRKRHRSLVSGLEEEVRRIEIRSGKVQVGSALRAGVDCRIGRGHCWWFWMSMMEDSMAG</sequence>
<feature type="compositionally biased region" description="Basic and acidic residues" evidence="1">
    <location>
        <begin position="28"/>
        <end position="40"/>
    </location>
</feature>
<gene>
    <name evidence="2" type="ORF">DVH24_029681</name>
</gene>
<proteinExistence type="predicted"/>
<dbReference type="EMBL" id="RDQH01000341">
    <property type="protein sequence ID" value="RXH74960.1"/>
    <property type="molecule type" value="Genomic_DNA"/>
</dbReference>
<feature type="region of interest" description="Disordered" evidence="1">
    <location>
        <begin position="1"/>
        <end position="40"/>
    </location>
</feature>
<protein>
    <submittedName>
        <fullName evidence="2">Uncharacterized protein</fullName>
    </submittedName>
</protein>
<comment type="caution">
    <text evidence="2">The sequence shown here is derived from an EMBL/GenBank/DDBJ whole genome shotgun (WGS) entry which is preliminary data.</text>
</comment>
<evidence type="ECO:0000313" key="3">
    <source>
        <dbReference type="Proteomes" id="UP000290289"/>
    </source>
</evidence>
<accession>A0A498HVY7</accession>
<name>A0A498HVY7_MALDO</name>
<organism evidence="2 3">
    <name type="scientific">Malus domestica</name>
    <name type="common">Apple</name>
    <name type="synonym">Pyrus malus</name>
    <dbReference type="NCBI Taxonomy" id="3750"/>
    <lineage>
        <taxon>Eukaryota</taxon>
        <taxon>Viridiplantae</taxon>
        <taxon>Streptophyta</taxon>
        <taxon>Embryophyta</taxon>
        <taxon>Tracheophyta</taxon>
        <taxon>Spermatophyta</taxon>
        <taxon>Magnoliopsida</taxon>
        <taxon>eudicotyledons</taxon>
        <taxon>Gunneridae</taxon>
        <taxon>Pentapetalae</taxon>
        <taxon>rosids</taxon>
        <taxon>fabids</taxon>
        <taxon>Rosales</taxon>
        <taxon>Rosaceae</taxon>
        <taxon>Amygdaloideae</taxon>
        <taxon>Maleae</taxon>
        <taxon>Malus</taxon>
    </lineage>
</organism>